<proteinExistence type="predicted"/>
<dbReference type="PROSITE" id="PS00108">
    <property type="entry name" value="PROTEIN_KINASE_ST"/>
    <property type="match status" value="1"/>
</dbReference>
<accession>A0A136M116</accession>
<dbReference type="Proteomes" id="UP000070457">
    <property type="component" value="Unassembled WGS sequence"/>
</dbReference>
<dbReference type="GO" id="GO:0004672">
    <property type="term" value="F:protein kinase activity"/>
    <property type="evidence" value="ECO:0007669"/>
    <property type="project" value="InterPro"/>
</dbReference>
<dbReference type="EMBL" id="JYNZ01000001">
    <property type="protein sequence ID" value="KXK27590.1"/>
    <property type="molecule type" value="Genomic_DNA"/>
</dbReference>
<evidence type="ECO:0000313" key="1">
    <source>
        <dbReference type="EMBL" id="KXK27590.1"/>
    </source>
</evidence>
<protein>
    <submittedName>
        <fullName evidence="1">Uncharacterized protein</fullName>
    </submittedName>
</protein>
<reference evidence="1 2" key="1">
    <citation type="submission" date="2015-02" db="EMBL/GenBank/DDBJ databases">
        <title>Improved understanding of the partial-nitritation anammox process through 23 genomes representing the majority of the microbial community.</title>
        <authorList>
            <person name="Speth D.R."/>
            <person name="In T Zandt M."/>
            <person name="Guerrero Cruz S."/>
            <person name="Jetten M.S."/>
            <person name="Dutilh B.E."/>
        </authorList>
    </citation>
    <scope>NUCLEOTIDE SEQUENCE [LARGE SCALE GENOMIC DNA]</scope>
    <source>
        <strain evidence="1">OLB20</strain>
    </source>
</reference>
<dbReference type="AlphaFoldDB" id="A0A136M116"/>
<dbReference type="InterPro" id="IPR008271">
    <property type="entry name" value="Ser/Thr_kinase_AS"/>
</dbReference>
<comment type="caution">
    <text evidence="1">The sequence shown here is derived from an EMBL/GenBank/DDBJ whole genome shotgun (WGS) entry which is preliminary data.</text>
</comment>
<sequence length="197" mass="22609">MHFFGNAIDRFRLRREKLPPHVSRHKEHGLVYIKEDSFACTVNQIDEPSGDGFLEFLTDAETQGSYLLELNEQFPGLFPAMYGFTDSDKKGYIMEYIPGPTLSDYADSGHEVPTELLHEIFTARDQLHEAGYAHGDFKTNNVILRLNTEGRATGFRFIDPVPPVVTNTDRMRTREDLVDILQSHDLSRSSEWEESLR</sequence>
<name>A0A136M116_9BACT</name>
<dbReference type="STRING" id="1617426.TR69_WS6001000034"/>
<gene>
    <name evidence="1" type="ORF">TR69_WS6001000034</name>
</gene>
<evidence type="ECO:0000313" key="2">
    <source>
        <dbReference type="Proteomes" id="UP000070457"/>
    </source>
</evidence>
<organism evidence="1 2">
    <name type="scientific">candidate division WS6 bacterium OLB20</name>
    <dbReference type="NCBI Taxonomy" id="1617426"/>
    <lineage>
        <taxon>Bacteria</taxon>
        <taxon>Candidatus Dojkabacteria</taxon>
    </lineage>
</organism>
<dbReference type="SUPFAM" id="SSF56112">
    <property type="entry name" value="Protein kinase-like (PK-like)"/>
    <property type="match status" value="1"/>
</dbReference>
<dbReference type="Gene3D" id="1.10.510.10">
    <property type="entry name" value="Transferase(Phosphotransferase) domain 1"/>
    <property type="match status" value="1"/>
</dbReference>
<dbReference type="InterPro" id="IPR011009">
    <property type="entry name" value="Kinase-like_dom_sf"/>
</dbReference>